<evidence type="ECO:0000256" key="1">
    <source>
        <dbReference type="SAM" id="MobiDB-lite"/>
    </source>
</evidence>
<dbReference type="EMBL" id="DS268121">
    <property type="protein sequence ID" value="KMU77836.1"/>
    <property type="molecule type" value="Genomic_DNA"/>
</dbReference>
<feature type="region of interest" description="Disordered" evidence="1">
    <location>
        <begin position="58"/>
        <end position="121"/>
    </location>
</feature>
<dbReference type="Proteomes" id="UP000054559">
    <property type="component" value="Unassembled WGS sequence"/>
</dbReference>
<gene>
    <name evidence="2" type="ORF">CISG_01592</name>
</gene>
<protein>
    <submittedName>
        <fullName evidence="2">Uncharacterized protein</fullName>
    </submittedName>
</protein>
<name>A0A0J8QZC3_COCIT</name>
<evidence type="ECO:0000313" key="2">
    <source>
        <dbReference type="EMBL" id="KMU77836.1"/>
    </source>
</evidence>
<organism evidence="2 3">
    <name type="scientific">Coccidioides immitis RMSCC 3703</name>
    <dbReference type="NCBI Taxonomy" id="454286"/>
    <lineage>
        <taxon>Eukaryota</taxon>
        <taxon>Fungi</taxon>
        <taxon>Dikarya</taxon>
        <taxon>Ascomycota</taxon>
        <taxon>Pezizomycotina</taxon>
        <taxon>Eurotiomycetes</taxon>
        <taxon>Eurotiomycetidae</taxon>
        <taxon>Onygenales</taxon>
        <taxon>Onygenaceae</taxon>
        <taxon>Coccidioides</taxon>
    </lineage>
</organism>
<sequence>MAAFESTSVRLGRNIPVLIEEQSSLGSFLHLGHRYDEDDKIDMDCPGKRDNKSYIREDRRNGFRNGEEDPSFCGRKQSEVSLEPQARYHRDGRSMVTNNPKSSELYQRMTGSFGPQARSET</sequence>
<feature type="compositionally biased region" description="Basic and acidic residues" evidence="1">
    <location>
        <begin position="58"/>
        <end position="67"/>
    </location>
</feature>
<reference evidence="3" key="1">
    <citation type="journal article" date="2010" name="Genome Res.">
        <title>Population genomic sequencing of Coccidioides fungi reveals recent hybridization and transposon control.</title>
        <authorList>
            <person name="Neafsey D.E."/>
            <person name="Barker B.M."/>
            <person name="Sharpton T.J."/>
            <person name="Stajich J.E."/>
            <person name="Park D.J."/>
            <person name="Whiston E."/>
            <person name="Hung C.-Y."/>
            <person name="McMahan C."/>
            <person name="White J."/>
            <person name="Sykes S."/>
            <person name="Heiman D."/>
            <person name="Young S."/>
            <person name="Zeng Q."/>
            <person name="Abouelleil A."/>
            <person name="Aftuck L."/>
            <person name="Bessette D."/>
            <person name="Brown A."/>
            <person name="FitzGerald M."/>
            <person name="Lui A."/>
            <person name="Macdonald J.P."/>
            <person name="Priest M."/>
            <person name="Orbach M.J."/>
            <person name="Galgiani J.N."/>
            <person name="Kirkland T.N."/>
            <person name="Cole G.T."/>
            <person name="Birren B.W."/>
            <person name="Henn M.R."/>
            <person name="Taylor J.W."/>
            <person name="Rounsley S.D."/>
        </authorList>
    </citation>
    <scope>NUCLEOTIDE SEQUENCE [LARGE SCALE GENOMIC DNA]</scope>
    <source>
        <strain evidence="3">RMSCC 3703</strain>
    </source>
</reference>
<feature type="compositionally biased region" description="Polar residues" evidence="1">
    <location>
        <begin position="95"/>
        <end position="105"/>
    </location>
</feature>
<evidence type="ECO:0000313" key="3">
    <source>
        <dbReference type="Proteomes" id="UP000054559"/>
    </source>
</evidence>
<accession>A0A0J8QZC3</accession>
<dbReference type="AlphaFoldDB" id="A0A0J8QZC3"/>
<proteinExistence type="predicted"/>